<evidence type="ECO:0000313" key="1">
    <source>
        <dbReference type="EMBL" id="KZC93657.1"/>
    </source>
</evidence>
<protein>
    <submittedName>
        <fullName evidence="1">Uncharacterized protein</fullName>
    </submittedName>
</protein>
<evidence type="ECO:0000313" key="2">
    <source>
        <dbReference type="Proteomes" id="UP000076218"/>
    </source>
</evidence>
<dbReference type="SUPFAM" id="SSF75011">
    <property type="entry name" value="3-carboxy-cis,cis-mucoante lactonizing enzyme"/>
    <property type="match status" value="1"/>
</dbReference>
<dbReference type="OrthoDB" id="5023185at2"/>
<sequence>MRTPSLLGVGLVVVGLLAGGVGSVAAPPETASAAGRASWLLVADPVAHAVSIVDSATGRTTGSLRDTTLGAHAGVVQLGHGRIAFVDESGPRLDVVDISSAGVPRLASATPIPSAAGAWTRAGWISDDAGHRYVAVGSDLDGSTTQQVTLVDTRTGRASTAAVRTSEVALATTGERGTEEMETFLVGSPLRLVVSAGGHLDAYDAGAILRGDEHPAPIASTPLGAYPHGPIADARGTVVGSTLHDGVETVPVTRDGFGPATTRPYPERAQQSYRPRMAPDGTTAVGAQAGATAADPAVLTSSSMRGAGIASVALGTGTPTRAAVAPSYAAAVVTADGVDTLDLVGRGADGLYDGAVTRVRLPALGQAAGTGSSARFLAASADGSELFLSRAGTGSVLEIDVRGTTATVRGTIAVPSALADGGYLATVDQHQRPYDLSGR</sequence>
<reference evidence="1 2" key="1">
    <citation type="submission" date="2016-01" db="EMBL/GenBank/DDBJ databases">
        <title>Draft genome sequence of Clavibacter michiganensis subsp. tessellarius DOAB 609.</title>
        <authorList>
            <person name="Tambong J.T."/>
        </authorList>
    </citation>
    <scope>NUCLEOTIDE SEQUENCE [LARGE SCALE GENOMIC DNA]</scope>
    <source>
        <strain evidence="1 2">DOAB 609</strain>
    </source>
</reference>
<gene>
    <name evidence="1" type="ORF">AWH51_01095</name>
</gene>
<accession>A0A154UX49</accession>
<dbReference type="Proteomes" id="UP000076218">
    <property type="component" value="Unassembled WGS sequence"/>
</dbReference>
<name>A0A154UX49_9MICO</name>
<organism evidence="1 2">
    <name type="scientific">Clavibacter tessellarius</name>
    <dbReference type="NCBI Taxonomy" id="31965"/>
    <lineage>
        <taxon>Bacteria</taxon>
        <taxon>Bacillati</taxon>
        <taxon>Actinomycetota</taxon>
        <taxon>Actinomycetes</taxon>
        <taxon>Micrococcales</taxon>
        <taxon>Microbacteriaceae</taxon>
        <taxon>Clavibacter</taxon>
    </lineage>
</organism>
<proteinExistence type="predicted"/>
<dbReference type="STRING" id="31965.AWH51_01095"/>
<comment type="caution">
    <text evidence="1">The sequence shown here is derived from an EMBL/GenBank/DDBJ whole genome shotgun (WGS) entry which is preliminary data.</text>
</comment>
<dbReference type="RefSeq" id="WP_063072822.1">
    <property type="nucleotide sequence ID" value="NZ_LQXA01000061.1"/>
</dbReference>
<dbReference type="EMBL" id="LQXA01000061">
    <property type="protein sequence ID" value="KZC93657.1"/>
    <property type="molecule type" value="Genomic_DNA"/>
</dbReference>
<dbReference type="AlphaFoldDB" id="A0A154UX49"/>